<dbReference type="InterPro" id="IPR045773">
    <property type="entry name" value="DUF6226"/>
</dbReference>
<name>A0ABS4ZE74_9MICO</name>
<dbReference type="RefSeq" id="WP_165131308.1">
    <property type="nucleotide sequence ID" value="NZ_CP049253.1"/>
</dbReference>
<dbReference type="Proteomes" id="UP001519362">
    <property type="component" value="Unassembled WGS sequence"/>
</dbReference>
<protein>
    <submittedName>
        <fullName evidence="1">Uncharacterized protein</fullName>
    </submittedName>
</protein>
<comment type="caution">
    <text evidence="1">The sequence shown here is derived from an EMBL/GenBank/DDBJ whole genome shotgun (WGS) entry which is preliminary data.</text>
</comment>
<reference evidence="1 2" key="1">
    <citation type="submission" date="2021-03" db="EMBL/GenBank/DDBJ databases">
        <title>Sequencing the genomes of 1000 actinobacteria strains.</title>
        <authorList>
            <person name="Klenk H.-P."/>
        </authorList>
    </citation>
    <scope>NUCLEOTIDE SEQUENCE [LARGE SCALE GENOMIC DNA]</scope>
    <source>
        <strain evidence="1 2">DSM 24221</strain>
    </source>
</reference>
<evidence type="ECO:0000313" key="1">
    <source>
        <dbReference type="EMBL" id="MBP2435574.1"/>
    </source>
</evidence>
<dbReference type="EMBL" id="JAGIOL010000001">
    <property type="protein sequence ID" value="MBP2435574.1"/>
    <property type="molecule type" value="Genomic_DNA"/>
</dbReference>
<evidence type="ECO:0000313" key="2">
    <source>
        <dbReference type="Proteomes" id="UP001519362"/>
    </source>
</evidence>
<organism evidence="1 2">
    <name type="scientific">Microbacterium amylolyticum</name>
    <dbReference type="NCBI Taxonomy" id="936337"/>
    <lineage>
        <taxon>Bacteria</taxon>
        <taxon>Bacillati</taxon>
        <taxon>Actinomycetota</taxon>
        <taxon>Actinomycetes</taxon>
        <taxon>Micrococcales</taxon>
        <taxon>Microbacteriaceae</taxon>
        <taxon>Microbacterium</taxon>
    </lineage>
</organism>
<gene>
    <name evidence="1" type="ORF">JOF34_000160</name>
</gene>
<sequence length="132" mass="14475">MSSYVRPVVDEPVFRDADGVVIDYGNRWHGSPPEDTYSVDTHPERFAPLHVVADARNDGRDHRAVTLFDATGKRDCVDVLERCAEWHQAWFAIAAECHGVYGCPGRGHANGGCEACLAPAEARSVDAIYASF</sequence>
<keyword evidence="2" id="KW-1185">Reference proteome</keyword>
<accession>A0ABS4ZE74</accession>
<dbReference type="Pfam" id="PF19736">
    <property type="entry name" value="DUF6226"/>
    <property type="match status" value="1"/>
</dbReference>
<proteinExistence type="predicted"/>